<accession>A0ABP9HAF1</accession>
<gene>
    <name evidence="2" type="ORF">GCM10023205_32200</name>
</gene>
<protein>
    <submittedName>
        <fullName evidence="2">Amidohydrolase family protein</fullName>
    </submittedName>
</protein>
<keyword evidence="3" id="KW-1185">Reference proteome</keyword>
<dbReference type="Gene3D" id="3.30.1490.130">
    <property type="entry name" value="D-aminoacylase. Domain 3"/>
    <property type="match status" value="1"/>
</dbReference>
<dbReference type="SUPFAM" id="SSF51338">
    <property type="entry name" value="Composite domain of metallo-dependent hydrolases"/>
    <property type="match status" value="1"/>
</dbReference>
<dbReference type="PANTHER" id="PTHR11647">
    <property type="entry name" value="HYDRANTOINASE/DIHYDROPYRIMIDINASE FAMILY MEMBER"/>
    <property type="match status" value="1"/>
</dbReference>
<dbReference type="InterPro" id="IPR050378">
    <property type="entry name" value="Metallo-dep_Hydrolases_sf"/>
</dbReference>
<comment type="caution">
    <text evidence="2">The sequence shown here is derived from an EMBL/GenBank/DDBJ whole genome shotgun (WGS) entry which is preliminary data.</text>
</comment>
<feature type="domain" description="Amidohydrolase 3" evidence="1">
    <location>
        <begin position="373"/>
        <end position="539"/>
    </location>
</feature>
<dbReference type="PANTHER" id="PTHR11647:SF1">
    <property type="entry name" value="COLLAPSIN RESPONSE MEDIATOR PROTEIN"/>
    <property type="match status" value="1"/>
</dbReference>
<dbReference type="Pfam" id="PF07969">
    <property type="entry name" value="Amidohydro_3"/>
    <property type="match status" value="2"/>
</dbReference>
<dbReference type="InterPro" id="IPR023100">
    <property type="entry name" value="D-aminoacylase_insert_dom_sf"/>
</dbReference>
<reference evidence="3" key="1">
    <citation type="journal article" date="2019" name="Int. J. Syst. Evol. Microbiol.">
        <title>The Global Catalogue of Microorganisms (GCM) 10K type strain sequencing project: providing services to taxonomists for standard genome sequencing and annotation.</title>
        <authorList>
            <consortium name="The Broad Institute Genomics Platform"/>
            <consortium name="The Broad Institute Genome Sequencing Center for Infectious Disease"/>
            <person name="Wu L."/>
            <person name="Ma J."/>
        </authorList>
    </citation>
    <scope>NUCLEOTIDE SEQUENCE [LARGE SCALE GENOMIC DNA]</scope>
    <source>
        <strain evidence="3">JCM 17986</strain>
    </source>
</reference>
<organism evidence="2 3">
    <name type="scientific">Yinghuangia aomiensis</name>
    <dbReference type="NCBI Taxonomy" id="676205"/>
    <lineage>
        <taxon>Bacteria</taxon>
        <taxon>Bacillati</taxon>
        <taxon>Actinomycetota</taxon>
        <taxon>Actinomycetes</taxon>
        <taxon>Kitasatosporales</taxon>
        <taxon>Streptomycetaceae</taxon>
        <taxon>Yinghuangia</taxon>
    </lineage>
</organism>
<dbReference type="Proteomes" id="UP001500466">
    <property type="component" value="Unassembled WGS sequence"/>
</dbReference>
<dbReference type="InterPro" id="IPR032466">
    <property type="entry name" value="Metal_Hydrolase"/>
</dbReference>
<dbReference type="RefSeq" id="WP_345676159.1">
    <property type="nucleotide sequence ID" value="NZ_BAABHS010000010.1"/>
</dbReference>
<dbReference type="EMBL" id="BAABHS010000010">
    <property type="protein sequence ID" value="GAA4965412.1"/>
    <property type="molecule type" value="Genomic_DNA"/>
</dbReference>
<name>A0ABP9HAF1_9ACTN</name>
<sequence length="562" mass="59916">MSVHESTGAAPELAIRGGTVVDGTGGAPYRADVGIAAGRITAVGPTVRAPRELDASGALVCPGFLDLHTHYDPQVLWDPWLTPTSWQGVTGVVAGNCGLSMAPCPPEMRGSLLRILEHVEDMPLPALEAGVDWTFTSYPEYLGRVRRAVGINFGGYVGHNAVRLHAMGEAAHDRAATPDEIDRMRTLVADALRAGALGFSTDRSGFHIGDRGRPVPSMNATQDEVEALMTVTAEVGRGICHVAPGEDFAWLYDFQPRLGRPITWSALLTYPEGSPRAPWSEKLAVHRAGREAGADVHPQVTCRPIVQRFSLADPSSFYSVPVWGELAALDTAGRLARYRDPAWRERAFRDLDSRTWVNPRWADIEIAESTAHTALIGRRVTDLAAERGTDPLAVMIDLALDDDLRTRFGITFANDDEAALRTLLTAEGCVLGLSDAGAHTGQICDAQMPVDYLAHWVRDRGLTDVATGIHRLTGEPAALLGLADRGRIAAGAAADIAVLDWDALRAMPPRRTADAPAGGERLVADPPPGLVHVLVNGTPIRLAGADATAGLTALPGRLLAPA</sequence>
<evidence type="ECO:0000259" key="1">
    <source>
        <dbReference type="Pfam" id="PF07969"/>
    </source>
</evidence>
<evidence type="ECO:0000313" key="3">
    <source>
        <dbReference type="Proteomes" id="UP001500466"/>
    </source>
</evidence>
<evidence type="ECO:0000313" key="2">
    <source>
        <dbReference type="EMBL" id="GAA4965412.1"/>
    </source>
</evidence>
<dbReference type="SUPFAM" id="SSF51556">
    <property type="entry name" value="Metallo-dependent hydrolases"/>
    <property type="match status" value="1"/>
</dbReference>
<dbReference type="Gene3D" id="2.30.40.10">
    <property type="entry name" value="Urease, subunit C, domain 1"/>
    <property type="match status" value="1"/>
</dbReference>
<dbReference type="InterPro" id="IPR013108">
    <property type="entry name" value="Amidohydro_3"/>
</dbReference>
<feature type="domain" description="Amidohydrolase 3" evidence="1">
    <location>
        <begin position="52"/>
        <end position="272"/>
    </location>
</feature>
<proteinExistence type="predicted"/>
<dbReference type="Gene3D" id="3.20.20.140">
    <property type="entry name" value="Metal-dependent hydrolases"/>
    <property type="match status" value="2"/>
</dbReference>
<dbReference type="InterPro" id="IPR011059">
    <property type="entry name" value="Metal-dep_hydrolase_composite"/>
</dbReference>